<protein>
    <submittedName>
        <fullName evidence="1">Uncharacterized protein</fullName>
    </submittedName>
</protein>
<gene>
    <name evidence="1" type="ORF">EVAR_16301_1</name>
</gene>
<dbReference type="AlphaFoldDB" id="A0A4C1VEY5"/>
<accession>A0A4C1VEY5</accession>
<dbReference type="Proteomes" id="UP000299102">
    <property type="component" value="Unassembled WGS sequence"/>
</dbReference>
<reference evidence="1 2" key="1">
    <citation type="journal article" date="2019" name="Commun. Biol.">
        <title>The bagworm genome reveals a unique fibroin gene that provides high tensile strength.</title>
        <authorList>
            <person name="Kono N."/>
            <person name="Nakamura H."/>
            <person name="Ohtoshi R."/>
            <person name="Tomita M."/>
            <person name="Numata K."/>
            <person name="Arakawa K."/>
        </authorList>
    </citation>
    <scope>NUCLEOTIDE SEQUENCE [LARGE SCALE GENOMIC DNA]</scope>
</reference>
<evidence type="ECO:0000313" key="1">
    <source>
        <dbReference type="EMBL" id="GBP37396.1"/>
    </source>
</evidence>
<name>A0A4C1VEY5_EUMVA</name>
<dbReference type="EMBL" id="BGZK01000333">
    <property type="protein sequence ID" value="GBP37396.1"/>
    <property type="molecule type" value="Genomic_DNA"/>
</dbReference>
<keyword evidence="2" id="KW-1185">Reference proteome</keyword>
<evidence type="ECO:0000313" key="2">
    <source>
        <dbReference type="Proteomes" id="UP000299102"/>
    </source>
</evidence>
<sequence length="120" mass="13056">MTYVKSSSIDCVSFGSSSNGVDTGGASAYRMFENSTDVASAALSSELVFTRESDGRRYGCQLYFLSYRNKVEKVVRSAFGITVSRSYDIASIPFHGDVLLGVRVAQSQTKAAKAPIYIKR</sequence>
<proteinExistence type="predicted"/>
<organism evidence="1 2">
    <name type="scientific">Eumeta variegata</name>
    <name type="common">Bagworm moth</name>
    <name type="synonym">Eumeta japonica</name>
    <dbReference type="NCBI Taxonomy" id="151549"/>
    <lineage>
        <taxon>Eukaryota</taxon>
        <taxon>Metazoa</taxon>
        <taxon>Ecdysozoa</taxon>
        <taxon>Arthropoda</taxon>
        <taxon>Hexapoda</taxon>
        <taxon>Insecta</taxon>
        <taxon>Pterygota</taxon>
        <taxon>Neoptera</taxon>
        <taxon>Endopterygota</taxon>
        <taxon>Lepidoptera</taxon>
        <taxon>Glossata</taxon>
        <taxon>Ditrysia</taxon>
        <taxon>Tineoidea</taxon>
        <taxon>Psychidae</taxon>
        <taxon>Oiketicinae</taxon>
        <taxon>Eumeta</taxon>
    </lineage>
</organism>
<comment type="caution">
    <text evidence="1">The sequence shown here is derived from an EMBL/GenBank/DDBJ whole genome shotgun (WGS) entry which is preliminary data.</text>
</comment>